<dbReference type="STRING" id="1513896.SAMN05660841_02033"/>
<reference evidence="2" key="1">
    <citation type="submission" date="2017-02" db="EMBL/GenBank/DDBJ databases">
        <authorList>
            <person name="Varghese N."/>
            <person name="Submissions S."/>
        </authorList>
    </citation>
    <scope>NUCLEOTIDE SEQUENCE [LARGE SCALE GENOMIC DNA]</scope>
    <source>
        <strain evidence="2">DSM 24091</strain>
    </source>
</reference>
<dbReference type="InterPro" id="IPR014867">
    <property type="entry name" value="Spore_coat_CotH_CotH2/3/7"/>
</dbReference>
<keyword evidence="2" id="KW-1185">Reference proteome</keyword>
<evidence type="ECO:0000313" key="1">
    <source>
        <dbReference type="EMBL" id="SKB72051.1"/>
    </source>
</evidence>
<name>A0A1T5DKD9_9SPHI</name>
<sequence length="407" mass="46317">MVNGVQQQSGISVNDFVNEVSYTFIGKNGNKKDVKVKIVWTTAEVPHIQITTAGGEAISSRENYLQATVSIDGKGRYLDFSGSTEVKGRGNSTWAYPKKPYRLKLNSKSEILGMGSAKNWVLLANYLDPSLMSNAVAMKIGQDLEVPFTNTIIPVDLTVNGVYKGSYVLTQQIEVQDNRVNIGKDGYLLELDTYFDETYKFYSTGYSLPVMIKEPELEGSSEITPLKTQFDTFEALIKGASFPNNNYGDYFDKDVFARYILVYFLAGNEEINHPKSVYMHKKAGGKFTFGPLWDFDWAYGYEGSGIHFTNPNRPLFWSGTNKGTVFLKRLFEDPEVQVAFKKHWTNYKERHMSQLIHYIDAYASLIKTSKSRDYAVWGRGKDFEAEVGKLKKYIQDRALYIDRFVQF</sequence>
<proteinExistence type="predicted"/>
<dbReference type="OrthoDB" id="9803752at2"/>
<accession>A0A1T5DKD9</accession>
<dbReference type="Pfam" id="PF08757">
    <property type="entry name" value="CotH"/>
    <property type="match status" value="1"/>
</dbReference>
<dbReference type="EMBL" id="FUZF01000007">
    <property type="protein sequence ID" value="SKB72051.1"/>
    <property type="molecule type" value="Genomic_DNA"/>
</dbReference>
<organism evidence="1 2">
    <name type="scientific">Sphingobacterium nematocida</name>
    <dbReference type="NCBI Taxonomy" id="1513896"/>
    <lineage>
        <taxon>Bacteria</taxon>
        <taxon>Pseudomonadati</taxon>
        <taxon>Bacteroidota</taxon>
        <taxon>Sphingobacteriia</taxon>
        <taxon>Sphingobacteriales</taxon>
        <taxon>Sphingobacteriaceae</taxon>
        <taxon>Sphingobacterium</taxon>
    </lineage>
</organism>
<dbReference type="Proteomes" id="UP000190150">
    <property type="component" value="Unassembled WGS sequence"/>
</dbReference>
<protein>
    <submittedName>
        <fullName evidence="1">CotH protein</fullName>
    </submittedName>
</protein>
<dbReference type="AlphaFoldDB" id="A0A1T5DKD9"/>
<evidence type="ECO:0000313" key="2">
    <source>
        <dbReference type="Proteomes" id="UP000190150"/>
    </source>
</evidence>
<dbReference type="RefSeq" id="WP_079642969.1">
    <property type="nucleotide sequence ID" value="NZ_FUZF01000007.1"/>
</dbReference>
<gene>
    <name evidence="1" type="ORF">SAMN05660841_02033</name>
</gene>